<keyword evidence="2" id="KW-1185">Reference proteome</keyword>
<gene>
    <name evidence="1" type="ORF">R50_2018</name>
</gene>
<accession>A0A6F8ZIG3</accession>
<evidence type="ECO:0000313" key="1">
    <source>
        <dbReference type="EMBL" id="CAB1129515.1"/>
    </source>
</evidence>
<proteinExistence type="predicted"/>
<reference evidence="1 2" key="1">
    <citation type="submission" date="2020-02" db="EMBL/GenBank/DDBJ databases">
        <authorList>
            <person name="Hogendoorn C."/>
        </authorList>
    </citation>
    <scope>NUCLEOTIDE SEQUENCE [LARGE SCALE GENOMIC DNA]</scope>
    <source>
        <strain evidence="1">R501</strain>
    </source>
</reference>
<name>A0A6F8ZIG3_9FIRM</name>
<dbReference type="Proteomes" id="UP000503399">
    <property type="component" value="Chromosome"/>
</dbReference>
<dbReference type="EMBL" id="LR778114">
    <property type="protein sequence ID" value="CAB1129515.1"/>
    <property type="molecule type" value="Genomic_DNA"/>
</dbReference>
<dbReference type="AlphaFoldDB" id="A0A6F8ZIG3"/>
<evidence type="ECO:0000313" key="2">
    <source>
        <dbReference type="Proteomes" id="UP000503399"/>
    </source>
</evidence>
<protein>
    <submittedName>
        <fullName evidence="1">Uncharacterized protein</fullName>
    </submittedName>
</protein>
<sequence>MSSMGDLPSTLPVPVEIGWFRLNPDRIPWMVAALRRAWMAHSEWPIIRVVAETAESRGWRSWWHPFDEEWYQALLALGAAAAPPLGVEQETVLRALDLAWRTTPNQRLGQLLTNVAGWVGSEGDSDTAWREALLVWIRRHRKGGDEANQASQVRKIIAAMLETPEENVGQPILRWTLLADRPEAVTGFWLAPTAGGLWATATDNPIESEFVATYPSREQAEAELRTSVAHEMASLLDPDDAEAAAIGDLNDHVDAFLSLAERRGMLVRHG</sequence>
<organism evidence="1 2">
    <name type="scientific">Candidatus Hydrogenisulfobacillus filiaventi</name>
    <dbReference type="NCBI Taxonomy" id="2707344"/>
    <lineage>
        <taxon>Bacteria</taxon>
        <taxon>Bacillati</taxon>
        <taxon>Bacillota</taxon>
        <taxon>Clostridia</taxon>
        <taxon>Eubacteriales</taxon>
        <taxon>Clostridiales Family XVII. Incertae Sedis</taxon>
        <taxon>Candidatus Hydrogenisulfobacillus</taxon>
    </lineage>
</organism>
<dbReference type="KEGG" id="hfv:R50_2018"/>